<name>A0ABQ1J990_9PROT</name>
<protein>
    <submittedName>
        <fullName evidence="1">Uncharacterized protein</fullName>
    </submittedName>
</protein>
<dbReference type="Proteomes" id="UP000628854">
    <property type="component" value="Unassembled WGS sequence"/>
</dbReference>
<dbReference type="RefSeq" id="WP_084393494.1">
    <property type="nucleotide sequence ID" value="NZ_BMKF01000001.1"/>
</dbReference>
<evidence type="ECO:0000313" key="2">
    <source>
        <dbReference type="Proteomes" id="UP000628854"/>
    </source>
</evidence>
<gene>
    <name evidence="1" type="ORF">GCM10011503_07920</name>
</gene>
<organism evidence="1 2">
    <name type="scientific">Henriciella pelagia</name>
    <dbReference type="NCBI Taxonomy" id="1977912"/>
    <lineage>
        <taxon>Bacteria</taxon>
        <taxon>Pseudomonadati</taxon>
        <taxon>Pseudomonadota</taxon>
        <taxon>Alphaproteobacteria</taxon>
        <taxon>Hyphomonadales</taxon>
        <taxon>Hyphomonadaceae</taxon>
        <taxon>Henriciella</taxon>
    </lineage>
</organism>
<proteinExistence type="predicted"/>
<keyword evidence="2" id="KW-1185">Reference proteome</keyword>
<comment type="caution">
    <text evidence="1">The sequence shown here is derived from an EMBL/GenBank/DDBJ whole genome shotgun (WGS) entry which is preliminary data.</text>
</comment>
<reference evidence="2" key="1">
    <citation type="journal article" date="2019" name="Int. J. Syst. Evol. Microbiol.">
        <title>The Global Catalogue of Microorganisms (GCM) 10K type strain sequencing project: providing services to taxonomists for standard genome sequencing and annotation.</title>
        <authorList>
            <consortium name="The Broad Institute Genomics Platform"/>
            <consortium name="The Broad Institute Genome Sequencing Center for Infectious Disease"/>
            <person name="Wu L."/>
            <person name="Ma J."/>
        </authorList>
    </citation>
    <scope>NUCLEOTIDE SEQUENCE [LARGE SCALE GENOMIC DNA]</scope>
    <source>
        <strain evidence="2">CGMCC 1.15928</strain>
    </source>
</reference>
<accession>A0ABQ1J990</accession>
<evidence type="ECO:0000313" key="1">
    <source>
        <dbReference type="EMBL" id="GGB61735.1"/>
    </source>
</evidence>
<sequence length="81" mass="8942">MRIGQGVTKAEIDGDRNLCLAEMGHRAETFAAIDLILTDVGRGNRVDAELESVVGVERQDFGKDRGQRRIVGFLPKARKSM</sequence>
<dbReference type="EMBL" id="BMKF01000001">
    <property type="protein sequence ID" value="GGB61735.1"/>
    <property type="molecule type" value="Genomic_DNA"/>
</dbReference>